<dbReference type="PROSITE" id="PS51257">
    <property type="entry name" value="PROKAR_LIPOPROTEIN"/>
    <property type="match status" value="1"/>
</dbReference>
<sequence length="169" mass="18381">MMPERNPVSSLPAACFIPGLMAASLFLFGCAAKPAGSPGDSLQQTPAPEQALVYSRQGAAAYEQGNTAAAIEAWEKAVELNPGDAAVCNNLALLLKQRKRFNTAASVLQACLQSSREVPELHYNFAVISELYLLDLQQALDHYQRYQSLSPGEDKQVSGWIADLERRLE</sequence>
<dbReference type="SUPFAM" id="SSF48452">
    <property type="entry name" value="TPR-like"/>
    <property type="match status" value="1"/>
</dbReference>
<dbReference type="Proteomes" id="UP001596506">
    <property type="component" value="Unassembled WGS sequence"/>
</dbReference>
<evidence type="ECO:0000256" key="3">
    <source>
        <dbReference type="PROSITE-ProRule" id="PRU00339"/>
    </source>
</evidence>
<dbReference type="SMART" id="SM00028">
    <property type="entry name" value="TPR"/>
    <property type="match status" value="2"/>
</dbReference>
<keyword evidence="2 3" id="KW-0802">TPR repeat</keyword>
<accession>A0ABW2IXE5</accession>
<keyword evidence="6" id="KW-1185">Reference proteome</keyword>
<dbReference type="InterPro" id="IPR013105">
    <property type="entry name" value="TPR_2"/>
</dbReference>
<dbReference type="Gene3D" id="1.25.40.10">
    <property type="entry name" value="Tetratricopeptide repeat domain"/>
    <property type="match status" value="1"/>
</dbReference>
<evidence type="ECO:0000256" key="4">
    <source>
        <dbReference type="SAM" id="SignalP"/>
    </source>
</evidence>
<dbReference type="RefSeq" id="WP_100688645.1">
    <property type="nucleotide sequence ID" value="NZ_JBHTBD010000005.1"/>
</dbReference>
<dbReference type="InterPro" id="IPR019734">
    <property type="entry name" value="TPR_rpt"/>
</dbReference>
<gene>
    <name evidence="5" type="ORF">ACFQQA_13120</name>
</gene>
<evidence type="ECO:0000256" key="2">
    <source>
        <dbReference type="ARBA" id="ARBA00022803"/>
    </source>
</evidence>
<feature type="chain" id="PRO_5045496965" evidence="4">
    <location>
        <begin position="23"/>
        <end position="169"/>
    </location>
</feature>
<organism evidence="5 6">
    <name type="scientific">Marinobacter aromaticivorans</name>
    <dbReference type="NCBI Taxonomy" id="1494078"/>
    <lineage>
        <taxon>Bacteria</taxon>
        <taxon>Pseudomonadati</taxon>
        <taxon>Pseudomonadota</taxon>
        <taxon>Gammaproteobacteria</taxon>
        <taxon>Pseudomonadales</taxon>
        <taxon>Marinobacteraceae</taxon>
        <taxon>Marinobacter</taxon>
    </lineage>
</organism>
<dbReference type="Pfam" id="PF13181">
    <property type="entry name" value="TPR_8"/>
    <property type="match status" value="1"/>
</dbReference>
<name>A0ABW2IXE5_9GAMM</name>
<protein>
    <submittedName>
        <fullName evidence="5">Tetratricopeptide repeat protein</fullName>
    </submittedName>
</protein>
<dbReference type="InterPro" id="IPR011990">
    <property type="entry name" value="TPR-like_helical_dom_sf"/>
</dbReference>
<comment type="caution">
    <text evidence="5">The sequence shown here is derived from an EMBL/GenBank/DDBJ whole genome shotgun (WGS) entry which is preliminary data.</text>
</comment>
<dbReference type="Pfam" id="PF07719">
    <property type="entry name" value="TPR_2"/>
    <property type="match status" value="1"/>
</dbReference>
<proteinExistence type="predicted"/>
<keyword evidence="4" id="KW-0732">Signal</keyword>
<dbReference type="PROSITE" id="PS50005">
    <property type="entry name" value="TPR"/>
    <property type="match status" value="1"/>
</dbReference>
<feature type="signal peptide" evidence="4">
    <location>
        <begin position="1"/>
        <end position="22"/>
    </location>
</feature>
<keyword evidence="1" id="KW-0677">Repeat</keyword>
<feature type="repeat" description="TPR" evidence="3">
    <location>
        <begin position="51"/>
        <end position="84"/>
    </location>
</feature>
<evidence type="ECO:0000256" key="1">
    <source>
        <dbReference type="ARBA" id="ARBA00022737"/>
    </source>
</evidence>
<reference evidence="6" key="1">
    <citation type="journal article" date="2019" name="Int. J. Syst. Evol. Microbiol.">
        <title>The Global Catalogue of Microorganisms (GCM) 10K type strain sequencing project: providing services to taxonomists for standard genome sequencing and annotation.</title>
        <authorList>
            <consortium name="The Broad Institute Genomics Platform"/>
            <consortium name="The Broad Institute Genome Sequencing Center for Infectious Disease"/>
            <person name="Wu L."/>
            <person name="Ma J."/>
        </authorList>
    </citation>
    <scope>NUCLEOTIDE SEQUENCE [LARGE SCALE GENOMIC DNA]</scope>
    <source>
        <strain evidence="6">CCUG 60559</strain>
    </source>
</reference>
<evidence type="ECO:0000313" key="6">
    <source>
        <dbReference type="Proteomes" id="UP001596506"/>
    </source>
</evidence>
<dbReference type="EMBL" id="JBHTBD010000005">
    <property type="protein sequence ID" value="MFC7295662.1"/>
    <property type="molecule type" value="Genomic_DNA"/>
</dbReference>
<evidence type="ECO:0000313" key="5">
    <source>
        <dbReference type="EMBL" id="MFC7295662.1"/>
    </source>
</evidence>